<feature type="domain" description="RNA polymerase sigma-70 region 2" evidence="2">
    <location>
        <begin position="15"/>
        <end position="62"/>
    </location>
</feature>
<dbReference type="Gene3D" id="1.10.1740.10">
    <property type="match status" value="1"/>
</dbReference>
<evidence type="ECO:0000256" key="1">
    <source>
        <dbReference type="SAM" id="MobiDB-lite"/>
    </source>
</evidence>
<name>A0ABV9VSR7_9ACTN</name>
<proteinExistence type="predicted"/>
<gene>
    <name evidence="3" type="ORF">ACFPIJ_11520</name>
</gene>
<dbReference type="EMBL" id="JBHSIU010000011">
    <property type="protein sequence ID" value="MFC4998463.1"/>
    <property type="molecule type" value="Genomic_DNA"/>
</dbReference>
<organism evidence="3 4">
    <name type="scientific">Dactylosporangium cerinum</name>
    <dbReference type="NCBI Taxonomy" id="1434730"/>
    <lineage>
        <taxon>Bacteria</taxon>
        <taxon>Bacillati</taxon>
        <taxon>Actinomycetota</taxon>
        <taxon>Actinomycetes</taxon>
        <taxon>Micromonosporales</taxon>
        <taxon>Micromonosporaceae</taxon>
        <taxon>Dactylosporangium</taxon>
    </lineage>
</organism>
<evidence type="ECO:0000313" key="4">
    <source>
        <dbReference type="Proteomes" id="UP001595912"/>
    </source>
</evidence>
<dbReference type="RefSeq" id="WP_380114711.1">
    <property type="nucleotide sequence ID" value="NZ_JBHSIU010000011.1"/>
</dbReference>
<evidence type="ECO:0000313" key="3">
    <source>
        <dbReference type="EMBL" id="MFC4998463.1"/>
    </source>
</evidence>
<reference evidence="4" key="1">
    <citation type="journal article" date="2019" name="Int. J. Syst. Evol. Microbiol.">
        <title>The Global Catalogue of Microorganisms (GCM) 10K type strain sequencing project: providing services to taxonomists for standard genome sequencing and annotation.</title>
        <authorList>
            <consortium name="The Broad Institute Genomics Platform"/>
            <consortium name="The Broad Institute Genome Sequencing Center for Infectious Disease"/>
            <person name="Wu L."/>
            <person name="Ma J."/>
        </authorList>
    </citation>
    <scope>NUCLEOTIDE SEQUENCE [LARGE SCALE GENOMIC DNA]</scope>
    <source>
        <strain evidence="4">CGMCC 4.7152</strain>
    </source>
</reference>
<protein>
    <submittedName>
        <fullName evidence="3">Sigma factor</fullName>
    </submittedName>
</protein>
<dbReference type="InterPro" id="IPR007627">
    <property type="entry name" value="RNA_pol_sigma70_r2"/>
</dbReference>
<feature type="compositionally biased region" description="Basic and acidic residues" evidence="1">
    <location>
        <begin position="89"/>
        <end position="98"/>
    </location>
</feature>
<dbReference type="SUPFAM" id="SSF88946">
    <property type="entry name" value="Sigma2 domain of RNA polymerase sigma factors"/>
    <property type="match status" value="1"/>
</dbReference>
<comment type="caution">
    <text evidence="3">The sequence shown here is derived from an EMBL/GenBank/DDBJ whole genome shotgun (WGS) entry which is preliminary data.</text>
</comment>
<dbReference type="Proteomes" id="UP001595912">
    <property type="component" value="Unassembled WGS sequence"/>
</dbReference>
<evidence type="ECO:0000259" key="2">
    <source>
        <dbReference type="Pfam" id="PF04542"/>
    </source>
</evidence>
<dbReference type="InterPro" id="IPR013325">
    <property type="entry name" value="RNA_pol_sigma_r2"/>
</dbReference>
<feature type="region of interest" description="Disordered" evidence="1">
    <location>
        <begin position="75"/>
        <end position="98"/>
    </location>
</feature>
<keyword evidence="4" id="KW-1185">Reference proteome</keyword>
<sequence>MDDEASFREFVSARIGRLSRVAFLLTGEHHAAEDLVQVTLIKVARHWPRVIRGGDPDAYVRRALYHEHVCPSRATPNITAPLMPPSPTFRHEPTGGIR</sequence>
<dbReference type="Pfam" id="PF04542">
    <property type="entry name" value="Sigma70_r2"/>
    <property type="match status" value="1"/>
</dbReference>
<accession>A0ABV9VSR7</accession>